<feature type="transmembrane region" description="Helical" evidence="12">
    <location>
        <begin position="392"/>
        <end position="415"/>
    </location>
</feature>
<dbReference type="InterPro" id="IPR007110">
    <property type="entry name" value="Ig-like_dom"/>
</dbReference>
<gene>
    <name evidence="14" type="ORF">CVLEPA_LOCUS29219</name>
</gene>
<keyword evidence="9" id="KW-1015">Disulfide bond</keyword>
<dbReference type="SMART" id="SM00409">
    <property type="entry name" value="IG"/>
    <property type="match status" value="3"/>
</dbReference>
<evidence type="ECO:0000256" key="8">
    <source>
        <dbReference type="ARBA" id="ARBA00023136"/>
    </source>
</evidence>
<proteinExistence type="inferred from homology"/>
<dbReference type="InterPro" id="IPR013162">
    <property type="entry name" value="CD80_C2-set"/>
</dbReference>
<reference evidence="14 15" key="1">
    <citation type="submission" date="2024-02" db="EMBL/GenBank/DDBJ databases">
        <authorList>
            <person name="Daric V."/>
            <person name="Darras S."/>
        </authorList>
    </citation>
    <scope>NUCLEOTIDE SEQUENCE [LARGE SCALE GENOMIC DNA]</scope>
</reference>
<feature type="compositionally biased region" description="Low complexity" evidence="11">
    <location>
        <begin position="492"/>
        <end position="505"/>
    </location>
</feature>
<evidence type="ECO:0000313" key="15">
    <source>
        <dbReference type="Proteomes" id="UP001642483"/>
    </source>
</evidence>
<evidence type="ECO:0000256" key="5">
    <source>
        <dbReference type="ARBA" id="ARBA00022737"/>
    </source>
</evidence>
<feature type="region of interest" description="Disordered" evidence="11">
    <location>
        <begin position="488"/>
        <end position="525"/>
    </location>
</feature>
<dbReference type="EMBL" id="CAWYQH010000152">
    <property type="protein sequence ID" value="CAK8696027.1"/>
    <property type="molecule type" value="Genomic_DNA"/>
</dbReference>
<keyword evidence="15" id="KW-1185">Reference proteome</keyword>
<dbReference type="PANTHER" id="PTHR23277:SF108">
    <property type="entry name" value="FASCICLIN-3"/>
    <property type="match status" value="1"/>
</dbReference>
<dbReference type="PANTHER" id="PTHR23277">
    <property type="entry name" value="NECTIN-RELATED"/>
    <property type="match status" value="1"/>
</dbReference>
<comment type="subcellular location">
    <subcellularLocation>
        <location evidence="1">Membrane</location>
        <topology evidence="1">Single-pass membrane protein</topology>
    </subcellularLocation>
</comment>
<sequence length="617" mass="67456">MIIVFLSRFKFFIVQCIFLISVLRVYGYLNILSNEEVQSVFKTTAELPCTIETDKVLKEVIWYRLFGSNKPKRVVYYYEPPKYNATGLLYKNRAQLSSDASSLLLNSVTMDDEGVYDCHVAVAANNNSTTNQIPEESVATMLLSVNVPPNDVKLTTFSSGTNLTLTCHALGAKPAADISWTITDKNGNSRDTKPAKVVIQYKGKLADSVAYLYWNVKPSDKDSNFACTVFHPDTGTYIENSKNLTAPSLLHPITKYFDWLGADVPYATYESMVYYEENPSLAPPAGAVKVGVFPSPNVLLNTSVTVSISVPGAFPEPSYTWWSEDSETKTGRVYPVKHLTRNQILFCLVENPLGSVVISVKLAVTTESGEESNDSSRTGGNSDEEEMVSGGIVAAIAFAVIAVLFLLAILIYCCLFKRNSEKPSSAEGLEGGDFDSFVVKQKPLYSANSAAQTEYRQHDYNEGVVIATESDALLKSGQDDTPRKDKAIFSLTDQDGTSTSTSGYGDENGGRNAVENGSDDELSPDEKERAINKHLHDFDENASFVDEYGSTFGLDGADPPVLVESEARQSPFDNTTSEDNESDNTSIGSGASGVEGHYSLTHSWDEIDPNQPVQIPI</sequence>
<evidence type="ECO:0000256" key="1">
    <source>
        <dbReference type="ARBA" id="ARBA00004167"/>
    </source>
</evidence>
<dbReference type="PROSITE" id="PS50835">
    <property type="entry name" value="IG_LIKE"/>
    <property type="match status" value="2"/>
</dbReference>
<dbReference type="Pfam" id="PF08205">
    <property type="entry name" value="C2-set_2"/>
    <property type="match status" value="1"/>
</dbReference>
<evidence type="ECO:0000256" key="10">
    <source>
        <dbReference type="ARBA" id="ARBA00023180"/>
    </source>
</evidence>
<keyword evidence="4" id="KW-0732">Signal</keyword>
<feature type="domain" description="Ig-like" evidence="13">
    <location>
        <begin position="149"/>
        <end position="245"/>
    </location>
</feature>
<name>A0ABP0GWR9_CLALP</name>
<evidence type="ECO:0000256" key="3">
    <source>
        <dbReference type="ARBA" id="ARBA00022692"/>
    </source>
</evidence>
<organism evidence="14 15">
    <name type="scientific">Clavelina lepadiformis</name>
    <name type="common">Light-bulb sea squirt</name>
    <name type="synonym">Ascidia lepadiformis</name>
    <dbReference type="NCBI Taxonomy" id="159417"/>
    <lineage>
        <taxon>Eukaryota</taxon>
        <taxon>Metazoa</taxon>
        <taxon>Chordata</taxon>
        <taxon>Tunicata</taxon>
        <taxon>Ascidiacea</taxon>
        <taxon>Aplousobranchia</taxon>
        <taxon>Clavelinidae</taxon>
        <taxon>Clavelina</taxon>
    </lineage>
</organism>
<comment type="caution">
    <text evidence="14">The sequence shown here is derived from an EMBL/GenBank/DDBJ whole genome shotgun (WGS) entry which is preliminary data.</text>
</comment>
<feature type="domain" description="Ig-like" evidence="13">
    <location>
        <begin position="38"/>
        <end position="134"/>
    </location>
</feature>
<evidence type="ECO:0000256" key="4">
    <source>
        <dbReference type="ARBA" id="ARBA00022729"/>
    </source>
</evidence>
<evidence type="ECO:0000256" key="12">
    <source>
        <dbReference type="SAM" id="Phobius"/>
    </source>
</evidence>
<evidence type="ECO:0000256" key="9">
    <source>
        <dbReference type="ARBA" id="ARBA00023157"/>
    </source>
</evidence>
<dbReference type="InterPro" id="IPR036179">
    <property type="entry name" value="Ig-like_dom_sf"/>
</dbReference>
<evidence type="ECO:0000256" key="11">
    <source>
        <dbReference type="SAM" id="MobiDB-lite"/>
    </source>
</evidence>
<keyword evidence="3 12" id="KW-0812">Transmembrane</keyword>
<keyword evidence="8 12" id="KW-0472">Membrane</keyword>
<dbReference type="SMART" id="SM00406">
    <property type="entry name" value="IGv"/>
    <property type="match status" value="1"/>
</dbReference>
<evidence type="ECO:0000313" key="14">
    <source>
        <dbReference type="EMBL" id="CAK8696027.1"/>
    </source>
</evidence>
<feature type="region of interest" description="Disordered" evidence="11">
    <location>
        <begin position="563"/>
        <end position="617"/>
    </location>
</feature>
<keyword evidence="7 12" id="KW-1133">Transmembrane helix</keyword>
<keyword evidence="10" id="KW-0325">Glycoprotein</keyword>
<dbReference type="Pfam" id="PF07686">
    <property type="entry name" value="V-set"/>
    <property type="match status" value="1"/>
</dbReference>
<evidence type="ECO:0000259" key="13">
    <source>
        <dbReference type="PROSITE" id="PS50835"/>
    </source>
</evidence>
<accession>A0ABP0GWR9</accession>
<evidence type="ECO:0000256" key="2">
    <source>
        <dbReference type="ARBA" id="ARBA00007810"/>
    </source>
</evidence>
<evidence type="ECO:0000256" key="6">
    <source>
        <dbReference type="ARBA" id="ARBA00022889"/>
    </source>
</evidence>
<dbReference type="InterPro" id="IPR013783">
    <property type="entry name" value="Ig-like_fold"/>
</dbReference>
<dbReference type="SUPFAM" id="SSF48726">
    <property type="entry name" value="Immunoglobulin"/>
    <property type="match status" value="3"/>
</dbReference>
<dbReference type="InterPro" id="IPR013106">
    <property type="entry name" value="Ig_V-set"/>
</dbReference>
<protein>
    <recommendedName>
        <fullName evidence="13">Ig-like domain-containing protein</fullName>
    </recommendedName>
</protein>
<dbReference type="InterPro" id="IPR003599">
    <property type="entry name" value="Ig_sub"/>
</dbReference>
<keyword evidence="6" id="KW-0130">Cell adhesion</keyword>
<keyword evidence="5" id="KW-0677">Repeat</keyword>
<evidence type="ECO:0000256" key="7">
    <source>
        <dbReference type="ARBA" id="ARBA00022989"/>
    </source>
</evidence>
<dbReference type="Gene3D" id="2.60.40.10">
    <property type="entry name" value="Immunoglobulins"/>
    <property type="match status" value="2"/>
</dbReference>
<dbReference type="InterPro" id="IPR051427">
    <property type="entry name" value="Nectin/Nectin-like"/>
</dbReference>
<comment type="similarity">
    <text evidence="2">Belongs to the nectin family.</text>
</comment>
<dbReference type="Proteomes" id="UP001642483">
    <property type="component" value="Unassembled WGS sequence"/>
</dbReference>